<dbReference type="Proteomes" id="UP001302367">
    <property type="component" value="Chromosome 4"/>
</dbReference>
<dbReference type="Pfam" id="PF06985">
    <property type="entry name" value="HET"/>
    <property type="match status" value="1"/>
</dbReference>
<dbReference type="EMBL" id="CP134187">
    <property type="protein sequence ID" value="WPB02005.1"/>
    <property type="molecule type" value="Genomic_DNA"/>
</dbReference>
<dbReference type="AlphaFoldDB" id="A0A2G5HKU3"/>
<dbReference type="OrthoDB" id="3647238at2759"/>
<sequence>MARRLLDKVLKPVHQYHYQPLTAPAHEIRVLILEPGSGRQTLRCALQTVPLGGESPPDYETTSYVWGNASLTGEVYIDDMILGIPVSAQKVLFRARLPERPRTLWIDAICINQKDSAERSQQVALMSRIYSMSRCNLIFLSVEKHGAASLVANVDAIVTDLARSTDQYRKLSEMLFDPHNNWKHTSTGSNLSLDRQALLDLFTCEWFSRLWVVQEVALAPQNVCIYGEARILFIDILRAIAWFSLNFRTERWFPTSPHVNFARLEFMLRWAGADRIYSLDPMIRVKSIHILESMRFFNATDARDYVFGTLGIHDKLSGAVSSMLTPDYSVLYPEVYERAALAAITSDKSLAGLGLAGYRSGHIDELPSWVPRFNKPINKAHDPNPLSPLGTSADGGRPLQLHNTGNSNGVLTVSGLLLPGPVSQVVSSLRQESSLFDFITFISSSLSIAHESSLSTQFNPTTAAIDTDTAVATTFQAGVHLDGTRAASDPSKSILGLQHFLSYLITNRKFPWDADADPIAVQYYRSMINACYHRNFFSTDTGHIGLGPKNISPCDKVTILYGGTFPVILRPSEKYSGDYEVVGVAYVHGLMAGEALESDSGGEEVIFRLR</sequence>
<proteinExistence type="predicted"/>
<evidence type="ECO:0000313" key="3">
    <source>
        <dbReference type="EMBL" id="WPB02005.1"/>
    </source>
</evidence>
<protein>
    <recommendedName>
        <fullName evidence="1">Heterokaryon incompatibility domain-containing protein</fullName>
    </recommendedName>
</protein>
<dbReference type="EMBL" id="LKMD01000105">
    <property type="protein sequence ID" value="PIA93150.1"/>
    <property type="molecule type" value="Genomic_DNA"/>
</dbReference>
<evidence type="ECO:0000313" key="5">
    <source>
        <dbReference type="Proteomes" id="UP001302367"/>
    </source>
</evidence>
<evidence type="ECO:0000259" key="1">
    <source>
        <dbReference type="Pfam" id="PF06985"/>
    </source>
</evidence>
<gene>
    <name evidence="2" type="ORF">CB0940_04740</name>
    <name evidence="3" type="ORF">RHO25_006639</name>
</gene>
<organism evidence="2 4">
    <name type="scientific">Cercospora beticola</name>
    <name type="common">Sugarbeet leaf spot fungus</name>
    <dbReference type="NCBI Taxonomy" id="122368"/>
    <lineage>
        <taxon>Eukaryota</taxon>
        <taxon>Fungi</taxon>
        <taxon>Dikarya</taxon>
        <taxon>Ascomycota</taxon>
        <taxon>Pezizomycotina</taxon>
        <taxon>Dothideomycetes</taxon>
        <taxon>Dothideomycetidae</taxon>
        <taxon>Mycosphaerellales</taxon>
        <taxon>Mycosphaerellaceae</taxon>
        <taxon>Cercospora</taxon>
    </lineage>
</organism>
<dbReference type="InterPro" id="IPR010730">
    <property type="entry name" value="HET"/>
</dbReference>
<evidence type="ECO:0000313" key="4">
    <source>
        <dbReference type="Proteomes" id="UP000230605"/>
    </source>
</evidence>
<keyword evidence="5" id="KW-1185">Reference proteome</keyword>
<name>A0A2G5HKU3_CERBT</name>
<dbReference type="PANTHER" id="PTHR24148:SF82">
    <property type="entry name" value="HETEROKARYON INCOMPATIBILITY DOMAIN-CONTAINING PROTEIN"/>
    <property type="match status" value="1"/>
</dbReference>
<dbReference type="InterPro" id="IPR052895">
    <property type="entry name" value="HetReg/Transcr_Mod"/>
</dbReference>
<dbReference type="Pfam" id="PF26639">
    <property type="entry name" value="Het-6_barrel"/>
    <property type="match status" value="1"/>
</dbReference>
<feature type="domain" description="Heterokaryon incompatibility" evidence="1">
    <location>
        <begin position="59"/>
        <end position="215"/>
    </location>
</feature>
<evidence type="ECO:0000313" key="2">
    <source>
        <dbReference type="EMBL" id="PIA93150.1"/>
    </source>
</evidence>
<accession>A0A2G5HKU3</accession>
<reference evidence="3 5" key="2">
    <citation type="submission" date="2023-09" db="EMBL/GenBank/DDBJ databases">
        <title>Complete-Gapless Cercospora beticola genome.</title>
        <authorList>
            <person name="Wyatt N.A."/>
            <person name="Spanner R.E."/>
            <person name="Bolton M.D."/>
        </authorList>
    </citation>
    <scope>NUCLEOTIDE SEQUENCE [LARGE SCALE GENOMIC DNA]</scope>
    <source>
        <strain evidence="3">Cb09-40</strain>
    </source>
</reference>
<dbReference type="Proteomes" id="UP000230605">
    <property type="component" value="Chromosome 4"/>
</dbReference>
<dbReference type="PANTHER" id="PTHR24148">
    <property type="entry name" value="ANKYRIN REPEAT DOMAIN-CONTAINING PROTEIN 39 HOMOLOG-RELATED"/>
    <property type="match status" value="1"/>
</dbReference>
<reference evidence="2 4" key="1">
    <citation type="submission" date="2015-10" db="EMBL/GenBank/DDBJ databases">
        <title>The cercosporin biosynthetic gene cluster was horizontally transferred to several fungal lineages and shown to be expanded in Cercospora beticola based on microsynteny with recipient genomes.</title>
        <authorList>
            <person name="De Jonge R."/>
            <person name="Ebert M.K."/>
            <person name="Suttle J.C."/>
            <person name="Jurick Ii W.M."/>
            <person name="Secor G.A."/>
            <person name="Thomma B.P."/>
            <person name="Van De Peer Y."/>
            <person name="Bolton M.D."/>
        </authorList>
    </citation>
    <scope>NUCLEOTIDE SEQUENCE [LARGE SCALE GENOMIC DNA]</scope>
    <source>
        <strain evidence="2 4">09-40</strain>
    </source>
</reference>